<proteinExistence type="predicted"/>
<dbReference type="Proteomes" id="UP001357733">
    <property type="component" value="Unassembled WGS sequence"/>
</dbReference>
<name>A0AAW9MRT7_9FIRM</name>
<reference evidence="1 2" key="1">
    <citation type="submission" date="2024-01" db="EMBL/GenBank/DDBJ databases">
        <title>Complete genome sequence of Citroniella saccharovorans strain M6.X9, isolated from human fecal sample.</title>
        <authorList>
            <person name="Cheng G."/>
            <person name="Westerholm M."/>
            <person name="Schnurer A."/>
        </authorList>
    </citation>
    <scope>NUCLEOTIDE SEQUENCE [LARGE SCALE GENOMIC DNA]</scope>
    <source>
        <strain evidence="1 2">DSM 29873</strain>
    </source>
</reference>
<comment type="caution">
    <text evidence="1">The sequence shown here is derived from an EMBL/GenBank/DDBJ whole genome shotgun (WGS) entry which is preliminary data.</text>
</comment>
<dbReference type="AlphaFoldDB" id="A0AAW9MRT7"/>
<sequence length="101" mass="11855">MSSTIKPTKTFQETLKYLGKDFSSKVIDGELCGYYKINDYYDIEISGMNNNRVKNLNFTIYVWNIKNGMYIKEQKTVHSLSELKRSLDSLIEHYSNEPDQQ</sequence>
<dbReference type="RefSeq" id="WP_324618878.1">
    <property type="nucleotide sequence ID" value="NZ_JAYKOT010000001.1"/>
</dbReference>
<organism evidence="1 2">
    <name type="scientific">Citroniella saccharovorans</name>
    <dbReference type="NCBI Taxonomy" id="2053367"/>
    <lineage>
        <taxon>Bacteria</taxon>
        <taxon>Bacillati</taxon>
        <taxon>Bacillota</taxon>
        <taxon>Tissierellia</taxon>
        <taxon>Tissierellales</taxon>
        <taxon>Peptoniphilaceae</taxon>
        <taxon>Citroniella</taxon>
    </lineage>
</organism>
<evidence type="ECO:0000313" key="1">
    <source>
        <dbReference type="EMBL" id="MEB3428846.1"/>
    </source>
</evidence>
<accession>A0AAW9MRT7</accession>
<keyword evidence="2" id="KW-1185">Reference proteome</keyword>
<evidence type="ECO:0000313" key="2">
    <source>
        <dbReference type="Proteomes" id="UP001357733"/>
    </source>
</evidence>
<gene>
    <name evidence="1" type="ORF">VLK81_02205</name>
</gene>
<protein>
    <submittedName>
        <fullName evidence="1">Uncharacterized protein</fullName>
    </submittedName>
</protein>
<dbReference type="EMBL" id="JAYKOT010000001">
    <property type="protein sequence ID" value="MEB3428846.1"/>
    <property type="molecule type" value="Genomic_DNA"/>
</dbReference>